<evidence type="ECO:0000313" key="3">
    <source>
        <dbReference type="Proteomes" id="UP000030672"/>
    </source>
</evidence>
<proteinExistence type="predicted"/>
<dbReference type="RefSeq" id="XP_040878348.1">
    <property type="nucleotide sequence ID" value="XM_041024907.1"/>
</dbReference>
<feature type="compositionally biased region" description="Polar residues" evidence="1">
    <location>
        <begin position="146"/>
        <end position="156"/>
    </location>
</feature>
<dbReference type="AlphaFoldDB" id="A0A074VKR7"/>
<protein>
    <submittedName>
        <fullName evidence="2">Uncharacterized protein</fullName>
    </submittedName>
</protein>
<sequence length="695" mass="77255">MYRCRQCFRDGKIYESGNKNNMKAHLGSKHDMGPYRCSACPYILSSDNVEAHISRERRNGSQTHAPGTADARYDANMNLAVLDESDLCLLPHIAPWPAQSASAAALSAPPTIHAPPAAGPSNATSDNISNSSSDSIVIDEDDGPQESGTVDLTSPTPTTPIDPVLLDRSTLVDILERAIIIGRYYLYRIEELGSEHGCRHILSTDGLEFNERLRGIASRFLRGALDGLDTASAGVKDCDLEVNHLRRYAQRTYDEMNLISDALTWYSNTHTIGAVNTEDDRERLAIMQRCLLSRFRFKEVTVDLDEMEEAENNEQWYQSKMTHHAWRLLDRNIRFVCDYFSRSSLVTGADFSSPQVAISELAFINGCFCSGLDTRRRISFLFLSSYRLRRSSSPRLKHNIRALTHCVVSLRHRTLLFTRNQLLQPTTNDTDQMAANNNSVWRCRECLSNGTTTDCGSAPHMKSHLAGHGYGPWRCTGCGHIARRREAIVTHQRRAGEVGAGAYFDPALNTRVNQEVQECLLPHQNLWTGQTPLPPPDPTARARAIAALQQPPQPVPVAAAPPAVPQPSSSQAEVATDASDAEVDRAPDSAYPFMPDLNFIAEAVDVAKKFANLMDQAEVVDGDSAQVQTRIDLLLQHVRNIQGAQTVEEADEDLEVMIGVMDFFCNALHGTTDVVDVLKNEVKKMERLRRDIRDE</sequence>
<reference evidence="2 3" key="1">
    <citation type="journal article" date="2014" name="BMC Genomics">
        <title>Genome sequencing of four Aureobasidium pullulans varieties: biotechnological potential, stress tolerance, and description of new species.</title>
        <authorList>
            <person name="Gostin Ar C."/>
            <person name="Ohm R.A."/>
            <person name="Kogej T."/>
            <person name="Sonjak S."/>
            <person name="Turk M."/>
            <person name="Zajc J."/>
            <person name="Zalar P."/>
            <person name="Grube M."/>
            <person name="Sun H."/>
            <person name="Han J."/>
            <person name="Sharma A."/>
            <person name="Chiniquy J."/>
            <person name="Ngan C.Y."/>
            <person name="Lipzen A."/>
            <person name="Barry K."/>
            <person name="Grigoriev I.V."/>
            <person name="Gunde-Cimerman N."/>
        </authorList>
    </citation>
    <scope>NUCLEOTIDE SEQUENCE [LARGE SCALE GENOMIC DNA]</scope>
    <source>
        <strain evidence="2 3">CBS 110374</strain>
    </source>
</reference>
<feature type="compositionally biased region" description="Low complexity" evidence="1">
    <location>
        <begin position="121"/>
        <end position="136"/>
    </location>
</feature>
<evidence type="ECO:0000313" key="2">
    <source>
        <dbReference type="EMBL" id="KEQ61325.1"/>
    </source>
</evidence>
<feature type="region of interest" description="Disordered" evidence="1">
    <location>
        <begin position="553"/>
        <end position="580"/>
    </location>
</feature>
<feature type="region of interest" description="Disordered" evidence="1">
    <location>
        <begin position="107"/>
        <end position="158"/>
    </location>
</feature>
<organism evidence="2 3">
    <name type="scientific">Aureobasidium melanogenum (strain CBS 110374)</name>
    <name type="common">Aureobasidium pullulans var. melanogenum</name>
    <dbReference type="NCBI Taxonomy" id="1043003"/>
    <lineage>
        <taxon>Eukaryota</taxon>
        <taxon>Fungi</taxon>
        <taxon>Dikarya</taxon>
        <taxon>Ascomycota</taxon>
        <taxon>Pezizomycotina</taxon>
        <taxon>Dothideomycetes</taxon>
        <taxon>Dothideomycetidae</taxon>
        <taxon>Dothideales</taxon>
        <taxon>Saccotheciaceae</taxon>
        <taxon>Aureobasidium</taxon>
    </lineage>
</organism>
<accession>A0A074VKR7</accession>
<dbReference type="Proteomes" id="UP000030672">
    <property type="component" value="Unassembled WGS sequence"/>
</dbReference>
<gene>
    <name evidence="2" type="ORF">M437DRAFT_67275</name>
</gene>
<dbReference type="HOGENOM" id="CLU_396358_0_0_1"/>
<name>A0A074VKR7_AURM1</name>
<dbReference type="GeneID" id="63918280"/>
<evidence type="ECO:0000256" key="1">
    <source>
        <dbReference type="SAM" id="MobiDB-lite"/>
    </source>
</evidence>
<dbReference type="EMBL" id="KL584838">
    <property type="protein sequence ID" value="KEQ61325.1"/>
    <property type="molecule type" value="Genomic_DNA"/>
</dbReference>
<feature type="compositionally biased region" description="Low complexity" evidence="1">
    <location>
        <begin position="553"/>
        <end position="572"/>
    </location>
</feature>
<keyword evidence="3" id="KW-1185">Reference proteome</keyword>